<evidence type="ECO:0000256" key="1">
    <source>
        <dbReference type="ARBA" id="ARBA00000083"/>
    </source>
</evidence>
<dbReference type="SUPFAM" id="SSF51735">
    <property type="entry name" value="NAD(P)-binding Rossmann-fold domains"/>
    <property type="match status" value="1"/>
</dbReference>
<dbReference type="PANTHER" id="PTHR43318:SF2">
    <property type="entry name" value="UDP-N-ACETYLGLUCOSAMINE 4,6-DEHYDRATASE (INVERTING)"/>
    <property type="match status" value="1"/>
</dbReference>
<dbReference type="Proteomes" id="UP000826709">
    <property type="component" value="Chromosome"/>
</dbReference>
<dbReference type="Pfam" id="PF08485">
    <property type="entry name" value="Polysacc_syn_2C"/>
    <property type="match status" value="1"/>
</dbReference>
<dbReference type="KEGG" id="mfk:E2N92_02930"/>
<feature type="domain" description="UDP-glucose 4-epimerase CapD C-terminal" evidence="10">
    <location>
        <begin position="293"/>
        <end position="335"/>
    </location>
</feature>
<dbReference type="InterPro" id="IPR003869">
    <property type="entry name" value="Polysac_CapD-like"/>
</dbReference>
<evidence type="ECO:0000313" key="11">
    <source>
        <dbReference type="EMBL" id="QYZ78456.1"/>
    </source>
</evidence>
<name>A0A8G0ZZV5_9EURY</name>
<feature type="domain" description="Polysaccharide biosynthesis protein CapD-like" evidence="9">
    <location>
        <begin position="12"/>
        <end position="287"/>
    </location>
</feature>
<accession>A0A8G0ZZV5</accession>
<organism evidence="11 12">
    <name type="scientific">Methanofollis formosanus</name>
    <dbReference type="NCBI Taxonomy" id="299308"/>
    <lineage>
        <taxon>Archaea</taxon>
        <taxon>Methanobacteriati</taxon>
        <taxon>Methanobacteriota</taxon>
        <taxon>Stenosarchaea group</taxon>
        <taxon>Methanomicrobia</taxon>
        <taxon>Methanomicrobiales</taxon>
        <taxon>Methanomicrobiaceae</taxon>
        <taxon>Methanofollis</taxon>
    </lineage>
</organism>
<evidence type="ECO:0000256" key="6">
    <source>
        <dbReference type="ARBA" id="ARBA00023235"/>
    </source>
</evidence>
<reference evidence="11" key="2">
    <citation type="submission" date="2019-03" db="EMBL/GenBank/DDBJ databases">
        <authorList>
            <person name="Chen S.-C."/>
            <person name="Wu S.-Y."/>
            <person name="Lai M.-C."/>
        </authorList>
    </citation>
    <scope>NUCLEOTIDE SEQUENCE</scope>
    <source>
        <strain evidence="11">ML15</strain>
    </source>
</reference>
<dbReference type="GO" id="GO:0003978">
    <property type="term" value="F:UDP-glucose 4-epimerase activity"/>
    <property type="evidence" value="ECO:0007669"/>
    <property type="project" value="UniProtKB-EC"/>
</dbReference>
<evidence type="ECO:0000256" key="5">
    <source>
        <dbReference type="ARBA" id="ARBA00022985"/>
    </source>
</evidence>
<dbReference type="InterPro" id="IPR013692">
    <property type="entry name" value="CapD_C"/>
</dbReference>
<evidence type="ECO:0000256" key="7">
    <source>
        <dbReference type="ARBA" id="ARBA00031367"/>
    </source>
</evidence>
<proteinExistence type="inferred from homology"/>
<evidence type="ECO:0000256" key="2">
    <source>
        <dbReference type="ARBA" id="ARBA00007430"/>
    </source>
</evidence>
<keyword evidence="6" id="KW-0413">Isomerase</keyword>
<evidence type="ECO:0000256" key="3">
    <source>
        <dbReference type="ARBA" id="ARBA00013189"/>
    </source>
</evidence>
<evidence type="ECO:0000313" key="12">
    <source>
        <dbReference type="Proteomes" id="UP000826709"/>
    </source>
</evidence>
<evidence type="ECO:0000256" key="4">
    <source>
        <dbReference type="ARBA" id="ARBA00018569"/>
    </source>
</evidence>
<comment type="similarity">
    <text evidence="2">Belongs to the polysaccharide synthase family.</text>
</comment>
<dbReference type="InterPro" id="IPR051203">
    <property type="entry name" value="Polysaccharide_Synthase-Rel"/>
</dbReference>
<keyword evidence="5" id="KW-0448">Lipopolysaccharide biosynthesis</keyword>
<protein>
    <recommendedName>
        <fullName evidence="4">UDP-glucose 4-epimerase</fullName>
        <ecNumber evidence="3">5.1.3.2</ecNumber>
    </recommendedName>
    <alternativeName>
        <fullName evidence="8">Galactowaldenase</fullName>
    </alternativeName>
    <alternativeName>
        <fullName evidence="7">UDP-galactose 4-epimerase</fullName>
    </alternativeName>
</protein>
<dbReference type="Pfam" id="PF02719">
    <property type="entry name" value="Polysacc_synt_2"/>
    <property type="match status" value="1"/>
</dbReference>
<dbReference type="AlphaFoldDB" id="A0A8G0ZZV5"/>
<evidence type="ECO:0000259" key="10">
    <source>
        <dbReference type="Pfam" id="PF08485"/>
    </source>
</evidence>
<sequence length="359" mass="40359">MEVSHFLDNQTILVTGGTGSFGHQVVERILSESDPREVVVFSRDEKKQFDMRNHFQNPKLTFIIGDVRDKDSVRKAMKGVDYVFHAAALKQVPSCEFFPYEAVKTNVFGASNVLDAAEENKVKKVVVLSTDKAVYPINAMGMTKALMEKLMLAKARSTRSDTIFCGVRYGNVMYSRGSVLPLFAEQIRNHHLLTITEPSMTRFLLPLPTAVDLVFFALSHGENGDIFVRKSPAATVTDMAQAMLDIFGSNLSVDVIGIREGEKMHETLVTQEELMKAEEYKNYYAIRNLEKIDYEKYFTDGKDIPLPKEGYTSANTQRLSLEETKQLILSLKEIQEELALKNHSGEALVSLKESQDVAL</sequence>
<dbReference type="OrthoDB" id="4907at2157"/>
<dbReference type="InterPro" id="IPR036291">
    <property type="entry name" value="NAD(P)-bd_dom_sf"/>
</dbReference>
<dbReference type="Gene3D" id="3.40.50.720">
    <property type="entry name" value="NAD(P)-binding Rossmann-like Domain"/>
    <property type="match status" value="1"/>
</dbReference>
<dbReference type="EC" id="5.1.3.2" evidence="3"/>
<keyword evidence="12" id="KW-1185">Reference proteome</keyword>
<dbReference type="RefSeq" id="WP_220682215.1">
    <property type="nucleotide sequence ID" value="NZ_CP037968.1"/>
</dbReference>
<comment type="catalytic activity">
    <reaction evidence="1">
        <text>UDP-alpha-D-glucose = UDP-alpha-D-galactose</text>
        <dbReference type="Rhea" id="RHEA:22168"/>
        <dbReference type="ChEBI" id="CHEBI:58885"/>
        <dbReference type="ChEBI" id="CHEBI:66914"/>
        <dbReference type="EC" id="5.1.3.2"/>
    </reaction>
</comment>
<dbReference type="EMBL" id="CP037968">
    <property type="protein sequence ID" value="QYZ78456.1"/>
    <property type="molecule type" value="Genomic_DNA"/>
</dbReference>
<dbReference type="PANTHER" id="PTHR43318">
    <property type="entry name" value="UDP-N-ACETYLGLUCOSAMINE 4,6-DEHYDRATASE"/>
    <property type="match status" value="1"/>
</dbReference>
<evidence type="ECO:0000256" key="8">
    <source>
        <dbReference type="ARBA" id="ARBA00033067"/>
    </source>
</evidence>
<dbReference type="CDD" id="cd05237">
    <property type="entry name" value="UDP_invert_4-6DH_SDR_e"/>
    <property type="match status" value="1"/>
</dbReference>
<gene>
    <name evidence="11" type="ORF">E2N92_02930</name>
</gene>
<reference evidence="11" key="1">
    <citation type="journal article" date="2005" name="Int. J. Syst. Evol. Microbiol.">
        <title>Methanofollis formosanus sp. nov., isolated from a fish pond.</title>
        <authorList>
            <person name="Wu S.Y."/>
            <person name="Chen S.C."/>
            <person name="Lai M.C."/>
        </authorList>
    </citation>
    <scope>NUCLEOTIDE SEQUENCE</scope>
    <source>
        <strain evidence="11">ML15</strain>
    </source>
</reference>
<evidence type="ECO:0000259" key="9">
    <source>
        <dbReference type="Pfam" id="PF02719"/>
    </source>
</evidence>